<dbReference type="Gene3D" id="2.60.40.10">
    <property type="entry name" value="Immunoglobulins"/>
    <property type="match status" value="3"/>
</dbReference>
<feature type="signal peptide" evidence="12">
    <location>
        <begin position="1"/>
        <end position="24"/>
    </location>
</feature>
<dbReference type="KEGG" id="hcq:109511120"/>
<dbReference type="InterPro" id="IPR013783">
    <property type="entry name" value="Ig-like_fold"/>
</dbReference>
<dbReference type="InterPro" id="IPR036179">
    <property type="entry name" value="Ig-like_dom_sf"/>
</dbReference>
<dbReference type="SUPFAM" id="SSF48726">
    <property type="entry name" value="Immunoglobulin"/>
    <property type="match status" value="2"/>
</dbReference>
<dbReference type="RefSeq" id="XP_019717456.1">
    <property type="nucleotide sequence ID" value="XM_019861897.1"/>
</dbReference>
<dbReference type="SMART" id="SM00409">
    <property type="entry name" value="IG"/>
    <property type="match status" value="2"/>
</dbReference>
<dbReference type="GO" id="GO:0098609">
    <property type="term" value="P:cell-cell adhesion"/>
    <property type="evidence" value="ECO:0007669"/>
    <property type="project" value="InterPro"/>
</dbReference>
<dbReference type="OMA" id="ANGCDEN"/>
<dbReference type="InterPro" id="IPR047012">
    <property type="entry name" value="ICAM_VCAM"/>
</dbReference>
<evidence type="ECO:0000256" key="7">
    <source>
        <dbReference type="ARBA" id="ARBA00023136"/>
    </source>
</evidence>
<dbReference type="Ensembl" id="ENSHCOT00000025253.1">
    <property type="protein sequence ID" value="ENSHCOP00000016995.1"/>
    <property type="gene ID" value="ENSHCOG00000020806.1"/>
</dbReference>
<keyword evidence="7 11" id="KW-0472">Membrane</keyword>
<dbReference type="AlphaFoldDB" id="A0A3Q3DP45"/>
<evidence type="ECO:0000256" key="10">
    <source>
        <dbReference type="ARBA" id="ARBA00023319"/>
    </source>
</evidence>
<evidence type="ECO:0000256" key="9">
    <source>
        <dbReference type="ARBA" id="ARBA00023180"/>
    </source>
</evidence>
<dbReference type="GO" id="GO:0005178">
    <property type="term" value="F:integrin binding"/>
    <property type="evidence" value="ECO:0007669"/>
    <property type="project" value="InterPro"/>
</dbReference>
<evidence type="ECO:0000313" key="15">
    <source>
        <dbReference type="Proteomes" id="UP000264820"/>
    </source>
</evidence>
<organism evidence="14 15">
    <name type="scientific">Hippocampus comes</name>
    <name type="common">Tiger tail seahorse</name>
    <dbReference type="NCBI Taxonomy" id="109280"/>
    <lineage>
        <taxon>Eukaryota</taxon>
        <taxon>Metazoa</taxon>
        <taxon>Chordata</taxon>
        <taxon>Craniata</taxon>
        <taxon>Vertebrata</taxon>
        <taxon>Euteleostomi</taxon>
        <taxon>Actinopterygii</taxon>
        <taxon>Neopterygii</taxon>
        <taxon>Teleostei</taxon>
        <taxon>Neoteleostei</taxon>
        <taxon>Acanthomorphata</taxon>
        <taxon>Syngnathiaria</taxon>
        <taxon>Syngnathiformes</taxon>
        <taxon>Syngnathoidei</taxon>
        <taxon>Syngnathidae</taxon>
        <taxon>Hippocampus</taxon>
    </lineage>
</organism>
<evidence type="ECO:0000259" key="13">
    <source>
        <dbReference type="PROSITE" id="PS50835"/>
    </source>
</evidence>
<dbReference type="SMART" id="SM00408">
    <property type="entry name" value="IGc2"/>
    <property type="match status" value="1"/>
</dbReference>
<dbReference type="GeneID" id="109511120"/>
<keyword evidence="8" id="KW-1015">Disulfide bond</keyword>
<evidence type="ECO:0000256" key="1">
    <source>
        <dbReference type="ARBA" id="ARBA00004479"/>
    </source>
</evidence>
<evidence type="ECO:0000313" key="14">
    <source>
        <dbReference type="Ensembl" id="ENSHCOP00000016995.1"/>
    </source>
</evidence>
<keyword evidence="15" id="KW-1185">Reference proteome</keyword>
<dbReference type="PANTHER" id="PTHR13771">
    <property type="entry name" value="INTERCELLULAR ADHESION MOLECULE"/>
    <property type="match status" value="1"/>
</dbReference>
<evidence type="ECO:0000256" key="3">
    <source>
        <dbReference type="ARBA" id="ARBA00022729"/>
    </source>
</evidence>
<keyword evidence="9" id="KW-0325">Glycoprotein</keyword>
<sequence>MFSCYVFWAAISLSGFLTDFHVFGCDDYCTDKPVFNPPRLAVKFGTSASAKCSVCQHACHNKLFGLEKSVGKIQRDGTTILWTVDKMVVYPSFVMCYYNNGNGSQCCSTLPITVYQPPTEVDLGFVGHSGPMVEGQQFVLYCSVKKVAPLKNLILTLYQGENAVARRHFKNNTEEKPADRQFNNVINATKENDGAQYMCHAQLDMRPDSVLYIAQSGRLIVDVHYKPHFNGPAEEQISLTVGDPLHLNCSAKGNPRPWVTWTLPSAATFDGDVFSVDSVTTEHRGLYICSMSNKLGMTTVEFNVDVQVNYLNIIFAVVAAAVALGVLIISAVCVYYYRVSRTGQYSLKDVLRFRTPHVALPAGEL</sequence>
<comment type="subcellular location">
    <subcellularLocation>
        <location evidence="1">Membrane</location>
        <topology evidence="1">Single-pass type I membrane protein</topology>
    </subcellularLocation>
</comment>
<dbReference type="Proteomes" id="UP000264820">
    <property type="component" value="Unplaced"/>
</dbReference>
<keyword evidence="6 11" id="KW-1133">Transmembrane helix</keyword>
<evidence type="ECO:0000256" key="5">
    <source>
        <dbReference type="ARBA" id="ARBA00022889"/>
    </source>
</evidence>
<feature type="transmembrane region" description="Helical" evidence="11">
    <location>
        <begin position="313"/>
        <end position="337"/>
    </location>
</feature>
<evidence type="ECO:0000256" key="12">
    <source>
        <dbReference type="SAM" id="SignalP"/>
    </source>
</evidence>
<name>A0A3Q3DP45_HIPCM</name>
<evidence type="ECO:0000256" key="11">
    <source>
        <dbReference type="SAM" id="Phobius"/>
    </source>
</evidence>
<dbReference type="InterPro" id="IPR007110">
    <property type="entry name" value="Ig-like_dom"/>
</dbReference>
<evidence type="ECO:0000256" key="6">
    <source>
        <dbReference type="ARBA" id="ARBA00022989"/>
    </source>
</evidence>
<keyword evidence="10" id="KW-0393">Immunoglobulin domain</keyword>
<dbReference type="GeneTree" id="ENSGT00940000159005"/>
<dbReference type="Pfam" id="PF13927">
    <property type="entry name" value="Ig_3"/>
    <property type="match status" value="1"/>
</dbReference>
<dbReference type="InterPro" id="IPR003987">
    <property type="entry name" value="ICAM_VCAM_N"/>
</dbReference>
<feature type="chain" id="PRO_5018614439" evidence="12">
    <location>
        <begin position="25"/>
        <end position="365"/>
    </location>
</feature>
<dbReference type="GO" id="GO:0016020">
    <property type="term" value="C:membrane"/>
    <property type="evidence" value="ECO:0007669"/>
    <property type="project" value="UniProtKB-SubCell"/>
</dbReference>
<reference evidence="14" key="1">
    <citation type="submission" date="2025-08" db="UniProtKB">
        <authorList>
            <consortium name="Ensembl"/>
        </authorList>
    </citation>
    <scope>IDENTIFICATION</scope>
</reference>
<dbReference type="STRING" id="109280.ENSHCOP00000016995"/>
<keyword evidence="2 11" id="KW-0812">Transmembrane</keyword>
<feature type="domain" description="Ig-like" evidence="13">
    <location>
        <begin position="227"/>
        <end position="305"/>
    </location>
</feature>
<accession>A0A3Q3DP45</accession>
<dbReference type="PANTHER" id="PTHR13771:SF9">
    <property type="entry name" value="INTERCELLULAR ADHESION MOLECULE 5"/>
    <property type="match status" value="1"/>
</dbReference>
<reference evidence="14" key="2">
    <citation type="submission" date="2025-09" db="UniProtKB">
        <authorList>
            <consortium name="Ensembl"/>
        </authorList>
    </citation>
    <scope>IDENTIFICATION</scope>
</reference>
<keyword evidence="3 12" id="KW-0732">Signal</keyword>
<keyword evidence="4" id="KW-0677">Repeat</keyword>
<dbReference type="InterPro" id="IPR003599">
    <property type="entry name" value="Ig_sub"/>
</dbReference>
<evidence type="ECO:0000256" key="4">
    <source>
        <dbReference type="ARBA" id="ARBA00022737"/>
    </source>
</evidence>
<dbReference type="PRINTS" id="PR01472">
    <property type="entry name" value="ICAMVCAM1"/>
</dbReference>
<protein>
    <submittedName>
        <fullName evidence="14">Immunoglobulin superfamily member 10-like</fullName>
    </submittedName>
</protein>
<evidence type="ECO:0000256" key="2">
    <source>
        <dbReference type="ARBA" id="ARBA00022692"/>
    </source>
</evidence>
<dbReference type="OrthoDB" id="5843397at2759"/>
<dbReference type="InterPro" id="IPR003598">
    <property type="entry name" value="Ig_sub2"/>
</dbReference>
<keyword evidence="5" id="KW-0130">Cell adhesion</keyword>
<proteinExistence type="predicted"/>
<evidence type="ECO:0000256" key="8">
    <source>
        <dbReference type="ARBA" id="ARBA00023157"/>
    </source>
</evidence>
<dbReference type="PROSITE" id="PS50835">
    <property type="entry name" value="IG_LIKE"/>
    <property type="match status" value="1"/>
</dbReference>